<accession>A0A0F9IN72</accession>
<reference evidence="1" key="1">
    <citation type="journal article" date="2015" name="Nature">
        <title>Complex archaea that bridge the gap between prokaryotes and eukaryotes.</title>
        <authorList>
            <person name="Spang A."/>
            <person name="Saw J.H."/>
            <person name="Jorgensen S.L."/>
            <person name="Zaremba-Niedzwiedzka K."/>
            <person name="Martijn J."/>
            <person name="Lind A.E."/>
            <person name="van Eijk R."/>
            <person name="Schleper C."/>
            <person name="Guy L."/>
            <person name="Ettema T.J."/>
        </authorList>
    </citation>
    <scope>NUCLEOTIDE SEQUENCE</scope>
</reference>
<proteinExistence type="predicted"/>
<protein>
    <submittedName>
        <fullName evidence="1">Uncharacterized protein</fullName>
    </submittedName>
</protein>
<dbReference type="AlphaFoldDB" id="A0A0F9IN72"/>
<dbReference type="EMBL" id="LAZR01012011">
    <property type="protein sequence ID" value="KKM47455.1"/>
    <property type="molecule type" value="Genomic_DNA"/>
</dbReference>
<comment type="caution">
    <text evidence="1">The sequence shown here is derived from an EMBL/GenBank/DDBJ whole genome shotgun (WGS) entry which is preliminary data.</text>
</comment>
<gene>
    <name evidence="1" type="ORF">LCGC14_1558510</name>
</gene>
<sequence length="73" mass="8557">MGKATDFRLRIAKGCLNRRVEDLMVPTYRGIPIKEFDRESLIKICTLFAYEWHKSEEGFLQILRQKTGCLHGK</sequence>
<evidence type="ECO:0000313" key="1">
    <source>
        <dbReference type="EMBL" id="KKM47455.1"/>
    </source>
</evidence>
<organism evidence="1">
    <name type="scientific">marine sediment metagenome</name>
    <dbReference type="NCBI Taxonomy" id="412755"/>
    <lineage>
        <taxon>unclassified sequences</taxon>
        <taxon>metagenomes</taxon>
        <taxon>ecological metagenomes</taxon>
    </lineage>
</organism>
<name>A0A0F9IN72_9ZZZZ</name>